<evidence type="ECO:0000313" key="2">
    <source>
        <dbReference type="EMBL" id="KAF2723897.1"/>
    </source>
</evidence>
<dbReference type="PANTHER" id="PTHR47237:SF1">
    <property type="entry name" value="SLL0310 PROTEIN"/>
    <property type="match status" value="1"/>
</dbReference>
<dbReference type="Proteomes" id="UP000799441">
    <property type="component" value="Unassembled WGS sequence"/>
</dbReference>
<organism evidence="2 3">
    <name type="scientific">Polychaeton citri CBS 116435</name>
    <dbReference type="NCBI Taxonomy" id="1314669"/>
    <lineage>
        <taxon>Eukaryota</taxon>
        <taxon>Fungi</taxon>
        <taxon>Dikarya</taxon>
        <taxon>Ascomycota</taxon>
        <taxon>Pezizomycotina</taxon>
        <taxon>Dothideomycetes</taxon>
        <taxon>Dothideomycetidae</taxon>
        <taxon>Capnodiales</taxon>
        <taxon>Capnodiaceae</taxon>
        <taxon>Polychaeton</taxon>
    </lineage>
</organism>
<evidence type="ECO:0000259" key="1">
    <source>
        <dbReference type="PROSITE" id="PS51186"/>
    </source>
</evidence>
<dbReference type="EMBL" id="MU003774">
    <property type="protein sequence ID" value="KAF2723897.1"/>
    <property type="molecule type" value="Genomic_DNA"/>
</dbReference>
<evidence type="ECO:0000313" key="3">
    <source>
        <dbReference type="Proteomes" id="UP000799441"/>
    </source>
</evidence>
<dbReference type="Gene3D" id="3.40.630.30">
    <property type="match status" value="1"/>
</dbReference>
<protein>
    <recommendedName>
        <fullName evidence="1">N-acetyltransferase domain-containing protein</fullName>
    </recommendedName>
</protein>
<proteinExistence type="predicted"/>
<feature type="domain" description="N-acetyltransferase" evidence="1">
    <location>
        <begin position="4"/>
        <end position="141"/>
    </location>
</feature>
<dbReference type="SUPFAM" id="SSF55729">
    <property type="entry name" value="Acyl-CoA N-acyltransferases (Nat)"/>
    <property type="match status" value="1"/>
</dbReference>
<gene>
    <name evidence="2" type="ORF">K431DRAFT_263728</name>
</gene>
<dbReference type="InterPro" id="IPR052729">
    <property type="entry name" value="Acyl/Acetyltrans_Enzymes"/>
</dbReference>
<dbReference type="InterPro" id="IPR000182">
    <property type="entry name" value="GNAT_dom"/>
</dbReference>
<reference evidence="2" key="1">
    <citation type="journal article" date="2020" name="Stud. Mycol.">
        <title>101 Dothideomycetes genomes: a test case for predicting lifestyles and emergence of pathogens.</title>
        <authorList>
            <person name="Haridas S."/>
            <person name="Albert R."/>
            <person name="Binder M."/>
            <person name="Bloem J."/>
            <person name="Labutti K."/>
            <person name="Salamov A."/>
            <person name="Andreopoulos B."/>
            <person name="Baker S."/>
            <person name="Barry K."/>
            <person name="Bills G."/>
            <person name="Bluhm B."/>
            <person name="Cannon C."/>
            <person name="Castanera R."/>
            <person name="Culley D."/>
            <person name="Daum C."/>
            <person name="Ezra D."/>
            <person name="Gonzalez J."/>
            <person name="Henrissat B."/>
            <person name="Kuo A."/>
            <person name="Liang C."/>
            <person name="Lipzen A."/>
            <person name="Lutzoni F."/>
            <person name="Magnuson J."/>
            <person name="Mondo S."/>
            <person name="Nolan M."/>
            <person name="Ohm R."/>
            <person name="Pangilinan J."/>
            <person name="Park H.-J."/>
            <person name="Ramirez L."/>
            <person name="Alfaro M."/>
            <person name="Sun H."/>
            <person name="Tritt A."/>
            <person name="Yoshinaga Y."/>
            <person name="Zwiers L.-H."/>
            <person name="Turgeon B."/>
            <person name="Goodwin S."/>
            <person name="Spatafora J."/>
            <person name="Crous P."/>
            <person name="Grigoriev I."/>
        </authorList>
    </citation>
    <scope>NUCLEOTIDE SEQUENCE</scope>
    <source>
        <strain evidence="2">CBS 116435</strain>
    </source>
</reference>
<dbReference type="OrthoDB" id="5771378at2759"/>
<dbReference type="PANTHER" id="PTHR47237">
    <property type="entry name" value="SLL0310 PROTEIN"/>
    <property type="match status" value="1"/>
</dbReference>
<sequence length="339" mass="37970">MKDFEIRPAKSHEESKTIWWPFMQKLGWNRGWHDLETYMDHSQSCGLLLCVQKSTGKPVGHVSAVINSNSTGWVSMFIVDDAWQGKGIGREMFKAAMDEFKLHGTEVIGLDGVVVQKSTYERRGFKDSKLGVLKLMTRSLVAKQPTVEPTNALHDNGILIDLRDVPQHLLVEHELKHTGFERKGLWTDKNMFSRPDVLGYAVVTKKELTSVDDLIAWTLVRRCSGGCRVGPVYSNDPKSAKAVLSAAMDACTSQFLRRTPLPKEPMSDWDEHIIDDEASLVAEMWTGNPASAKMFEELGWGEAGVYYHRMWYEDKATPEQSEGGTAETGLFAVFDAAIG</sequence>
<dbReference type="AlphaFoldDB" id="A0A9P4UPX4"/>
<dbReference type="Pfam" id="PF00583">
    <property type="entry name" value="Acetyltransf_1"/>
    <property type="match status" value="1"/>
</dbReference>
<keyword evidence="3" id="KW-1185">Reference proteome</keyword>
<comment type="caution">
    <text evidence="2">The sequence shown here is derived from an EMBL/GenBank/DDBJ whole genome shotgun (WGS) entry which is preliminary data.</text>
</comment>
<dbReference type="GO" id="GO:0016747">
    <property type="term" value="F:acyltransferase activity, transferring groups other than amino-acyl groups"/>
    <property type="evidence" value="ECO:0007669"/>
    <property type="project" value="InterPro"/>
</dbReference>
<dbReference type="PROSITE" id="PS51186">
    <property type="entry name" value="GNAT"/>
    <property type="match status" value="1"/>
</dbReference>
<dbReference type="CDD" id="cd04301">
    <property type="entry name" value="NAT_SF"/>
    <property type="match status" value="1"/>
</dbReference>
<dbReference type="InterPro" id="IPR016181">
    <property type="entry name" value="Acyl_CoA_acyltransferase"/>
</dbReference>
<accession>A0A9P4UPX4</accession>
<name>A0A9P4UPX4_9PEZI</name>